<protein>
    <submittedName>
        <fullName evidence="3">Uncharacterized protein</fullName>
    </submittedName>
</protein>
<keyword evidence="2" id="KW-0812">Transmembrane</keyword>
<feature type="region of interest" description="Disordered" evidence="1">
    <location>
        <begin position="62"/>
        <end position="102"/>
    </location>
</feature>
<sequence length="125" mass="13808">MKRLLTTLASILGLWILVSFTGVLADGARPEFWTTSLMWSLLAGLVIAPFYAFVNSQMFATPPAPRPASDERNGESIPEENEVPSFDTGSRDAPPTRALDVEQINRMANGRKLWPEENEQETVSA</sequence>
<organism evidence="3 4">
    <name type="scientific">Longibacter salinarum</name>
    <dbReference type="NCBI Taxonomy" id="1850348"/>
    <lineage>
        <taxon>Bacteria</taxon>
        <taxon>Pseudomonadati</taxon>
        <taxon>Rhodothermota</taxon>
        <taxon>Rhodothermia</taxon>
        <taxon>Rhodothermales</taxon>
        <taxon>Salisaetaceae</taxon>
        <taxon>Longibacter</taxon>
    </lineage>
</organism>
<dbReference type="EMBL" id="PDEQ01000001">
    <property type="protein sequence ID" value="PEN15212.1"/>
    <property type="molecule type" value="Genomic_DNA"/>
</dbReference>
<keyword evidence="2" id="KW-0472">Membrane</keyword>
<evidence type="ECO:0000256" key="1">
    <source>
        <dbReference type="SAM" id="MobiDB-lite"/>
    </source>
</evidence>
<evidence type="ECO:0000313" key="4">
    <source>
        <dbReference type="Proteomes" id="UP000220102"/>
    </source>
</evidence>
<comment type="caution">
    <text evidence="3">The sequence shown here is derived from an EMBL/GenBank/DDBJ whole genome shotgun (WGS) entry which is preliminary data.</text>
</comment>
<dbReference type="RefSeq" id="WP_098074112.1">
    <property type="nucleotide sequence ID" value="NZ_PDEQ01000001.1"/>
</dbReference>
<evidence type="ECO:0000256" key="2">
    <source>
        <dbReference type="SAM" id="Phobius"/>
    </source>
</evidence>
<evidence type="ECO:0000313" key="3">
    <source>
        <dbReference type="EMBL" id="PEN15212.1"/>
    </source>
</evidence>
<feature type="transmembrane region" description="Helical" evidence="2">
    <location>
        <begin position="35"/>
        <end position="54"/>
    </location>
</feature>
<reference evidence="3 4" key="1">
    <citation type="submission" date="2017-10" db="EMBL/GenBank/DDBJ databases">
        <title>Draft genome of Longibacter Salinarum.</title>
        <authorList>
            <person name="Goh K.M."/>
            <person name="Shamsir M.S."/>
            <person name="Lim S.W."/>
        </authorList>
    </citation>
    <scope>NUCLEOTIDE SEQUENCE [LARGE SCALE GENOMIC DNA]</scope>
    <source>
        <strain evidence="3 4">KCTC 52045</strain>
    </source>
</reference>
<dbReference type="Proteomes" id="UP000220102">
    <property type="component" value="Unassembled WGS sequence"/>
</dbReference>
<keyword evidence="2" id="KW-1133">Transmembrane helix</keyword>
<accession>A0A2A8D2M1</accession>
<gene>
    <name evidence="3" type="ORF">CRI94_02725</name>
</gene>
<dbReference type="OrthoDB" id="1519665at2"/>
<proteinExistence type="predicted"/>
<keyword evidence="4" id="KW-1185">Reference proteome</keyword>
<dbReference type="AlphaFoldDB" id="A0A2A8D2M1"/>
<name>A0A2A8D2M1_9BACT</name>